<dbReference type="Proteomes" id="UP000489600">
    <property type="component" value="Unassembled WGS sequence"/>
</dbReference>
<name>A0A565C7Z8_9BRAS</name>
<dbReference type="EMBL" id="CABITT030000007">
    <property type="protein sequence ID" value="VVB09783.1"/>
    <property type="molecule type" value="Genomic_DNA"/>
</dbReference>
<organism evidence="1 2">
    <name type="scientific">Arabis nemorensis</name>
    <dbReference type="NCBI Taxonomy" id="586526"/>
    <lineage>
        <taxon>Eukaryota</taxon>
        <taxon>Viridiplantae</taxon>
        <taxon>Streptophyta</taxon>
        <taxon>Embryophyta</taxon>
        <taxon>Tracheophyta</taxon>
        <taxon>Spermatophyta</taxon>
        <taxon>Magnoliopsida</taxon>
        <taxon>eudicotyledons</taxon>
        <taxon>Gunneridae</taxon>
        <taxon>Pentapetalae</taxon>
        <taxon>rosids</taxon>
        <taxon>malvids</taxon>
        <taxon>Brassicales</taxon>
        <taxon>Brassicaceae</taxon>
        <taxon>Arabideae</taxon>
        <taxon>Arabis</taxon>
    </lineage>
</organism>
<evidence type="ECO:0000313" key="1">
    <source>
        <dbReference type="EMBL" id="VVB09783.1"/>
    </source>
</evidence>
<sequence length="75" mass="8953">MIGCVIINCGGYDFAWFYAQFKEIMGWIQGQLEDLTWEKARDVVREIVRSVMTWFDSQLEIEVREIGRKIKKYSQ</sequence>
<dbReference type="AlphaFoldDB" id="A0A565C7Z8"/>
<protein>
    <submittedName>
        <fullName evidence="1">Uncharacterized protein</fullName>
    </submittedName>
</protein>
<gene>
    <name evidence="1" type="ORF">ANE_LOCUS20227</name>
</gene>
<comment type="caution">
    <text evidence="1">The sequence shown here is derived from an EMBL/GenBank/DDBJ whole genome shotgun (WGS) entry which is preliminary data.</text>
</comment>
<accession>A0A565C7Z8</accession>
<evidence type="ECO:0000313" key="2">
    <source>
        <dbReference type="Proteomes" id="UP000489600"/>
    </source>
</evidence>
<reference evidence="1" key="1">
    <citation type="submission" date="2019-07" db="EMBL/GenBank/DDBJ databases">
        <authorList>
            <person name="Dittberner H."/>
        </authorList>
    </citation>
    <scope>NUCLEOTIDE SEQUENCE [LARGE SCALE GENOMIC DNA]</scope>
</reference>
<proteinExistence type="predicted"/>
<keyword evidence="2" id="KW-1185">Reference proteome</keyword>